<reference evidence="2" key="1">
    <citation type="submission" date="2015-07" db="EMBL/GenBank/DDBJ databases">
        <title>Complete genome sequence and phylogenetic analysis of Limnochorda pilosa.</title>
        <authorList>
            <person name="Watanabe M."/>
            <person name="Kojima H."/>
            <person name="Fukui M."/>
        </authorList>
    </citation>
    <scope>NUCLEOTIDE SEQUENCE [LARGE SCALE GENOMIC DNA]</scope>
    <source>
        <strain evidence="2">HC45</strain>
    </source>
</reference>
<dbReference type="NCBIfam" id="TIGR03831">
    <property type="entry name" value="YgiT_finger"/>
    <property type="match status" value="1"/>
</dbReference>
<accession>A0A0K2SQD3</accession>
<evidence type="ECO:0000313" key="1">
    <source>
        <dbReference type="EMBL" id="BAS29338.1"/>
    </source>
</evidence>
<name>A0A0K2SQD3_LIMPI</name>
<gene>
    <name evidence="1" type="ORF">LIP_3526</name>
</gene>
<reference evidence="2" key="2">
    <citation type="journal article" date="2016" name="Int. J. Syst. Evol. Microbiol.">
        <title>Complete genome sequence and cell structure of Limnochorda pilosa, a Gram-negative spore-former within the phylum Firmicutes.</title>
        <authorList>
            <person name="Watanabe M."/>
            <person name="Kojima H."/>
            <person name="Fukui M."/>
        </authorList>
    </citation>
    <scope>NUCLEOTIDE SEQUENCE [LARGE SCALE GENOMIC DNA]</scope>
    <source>
        <strain evidence="2">HC45</strain>
    </source>
</reference>
<evidence type="ECO:0000313" key="2">
    <source>
        <dbReference type="Proteomes" id="UP000065807"/>
    </source>
</evidence>
<keyword evidence="2" id="KW-1185">Reference proteome</keyword>
<dbReference type="AlphaFoldDB" id="A0A0K2SQD3"/>
<dbReference type="KEGG" id="lpil:LIP_3526"/>
<organism evidence="1 2">
    <name type="scientific">Limnochorda pilosa</name>
    <dbReference type="NCBI Taxonomy" id="1555112"/>
    <lineage>
        <taxon>Bacteria</taxon>
        <taxon>Bacillati</taxon>
        <taxon>Bacillota</taxon>
        <taxon>Limnochordia</taxon>
        <taxon>Limnochordales</taxon>
        <taxon>Limnochordaceae</taxon>
        <taxon>Limnochorda</taxon>
    </lineage>
</organism>
<protein>
    <recommendedName>
        <fullName evidence="3">YgiT-type zinc finger domain-containing protein</fullName>
    </recommendedName>
</protein>
<dbReference type="InterPro" id="IPR022453">
    <property type="entry name" value="Znf_MqsA-type"/>
</dbReference>
<dbReference type="Proteomes" id="UP000065807">
    <property type="component" value="Chromosome"/>
</dbReference>
<evidence type="ECO:0008006" key="3">
    <source>
        <dbReference type="Google" id="ProtNLM"/>
    </source>
</evidence>
<dbReference type="EMBL" id="AP014924">
    <property type="protein sequence ID" value="BAS29338.1"/>
    <property type="molecule type" value="Genomic_DNA"/>
</dbReference>
<dbReference type="Gene3D" id="3.10.20.860">
    <property type="match status" value="1"/>
</dbReference>
<sequence>MRCRCGGEQTLIHRDVVRSTTTGEEVRVGHVPHLICTRCGRTVLTPEMDRRVADAVAFAAERGATVLA</sequence>
<proteinExistence type="predicted"/>